<evidence type="ECO:0000313" key="4">
    <source>
        <dbReference type="Proteomes" id="UP001176961"/>
    </source>
</evidence>
<keyword evidence="1" id="KW-0472">Membrane</keyword>
<feature type="signal peptide" evidence="2">
    <location>
        <begin position="1"/>
        <end position="19"/>
    </location>
</feature>
<feature type="transmembrane region" description="Helical" evidence="1">
    <location>
        <begin position="60"/>
        <end position="89"/>
    </location>
</feature>
<keyword evidence="1" id="KW-0812">Transmembrane</keyword>
<sequence>MAFAALICLCVVAPLVVLSFDTAARTSAKYDYYERLVRGYTQFDWSPYFLPYQLNVAGKIVLIIKLLLCSIGSVSVGLATLWSSSLFSYVNKGPSQSGARFGQIANASRVNACSFAILIVVPLAVFTIFAVFDLPMHSYSIPLFLGGAFVPILNAHFIIFNIRTFRRALPALLTFKPKSVGPLSHVSSDH</sequence>
<evidence type="ECO:0000256" key="1">
    <source>
        <dbReference type="SAM" id="Phobius"/>
    </source>
</evidence>
<proteinExistence type="predicted"/>
<evidence type="ECO:0000313" key="3">
    <source>
        <dbReference type="EMBL" id="CAJ0602968.1"/>
    </source>
</evidence>
<dbReference type="Proteomes" id="UP001176961">
    <property type="component" value="Unassembled WGS sequence"/>
</dbReference>
<feature type="transmembrane region" description="Helical" evidence="1">
    <location>
        <begin position="110"/>
        <end position="132"/>
    </location>
</feature>
<keyword evidence="4" id="KW-1185">Reference proteome</keyword>
<reference evidence="3" key="1">
    <citation type="submission" date="2023-07" db="EMBL/GenBank/DDBJ databases">
        <authorList>
            <consortium name="CYATHOMIX"/>
        </authorList>
    </citation>
    <scope>NUCLEOTIDE SEQUENCE</scope>
    <source>
        <strain evidence="3">N/A</strain>
    </source>
</reference>
<name>A0AA36H2T7_CYLNA</name>
<dbReference type="EMBL" id="CATQJL010000305">
    <property type="protein sequence ID" value="CAJ0602968.1"/>
    <property type="molecule type" value="Genomic_DNA"/>
</dbReference>
<keyword evidence="2" id="KW-0732">Signal</keyword>
<evidence type="ECO:0008006" key="5">
    <source>
        <dbReference type="Google" id="ProtNLM"/>
    </source>
</evidence>
<gene>
    <name evidence="3" type="ORF">CYNAS_LOCUS14951</name>
</gene>
<dbReference type="AlphaFoldDB" id="A0AA36H2T7"/>
<comment type="caution">
    <text evidence="3">The sequence shown here is derived from an EMBL/GenBank/DDBJ whole genome shotgun (WGS) entry which is preliminary data.</text>
</comment>
<accession>A0AA36H2T7</accession>
<protein>
    <recommendedName>
        <fullName evidence="5">G protein-coupled receptor</fullName>
    </recommendedName>
</protein>
<evidence type="ECO:0000256" key="2">
    <source>
        <dbReference type="SAM" id="SignalP"/>
    </source>
</evidence>
<feature type="transmembrane region" description="Helical" evidence="1">
    <location>
        <begin position="138"/>
        <end position="160"/>
    </location>
</feature>
<feature type="chain" id="PRO_5041375259" description="G protein-coupled receptor" evidence="2">
    <location>
        <begin position="20"/>
        <end position="190"/>
    </location>
</feature>
<organism evidence="3 4">
    <name type="scientific">Cylicocyclus nassatus</name>
    <name type="common">Nematode worm</name>
    <dbReference type="NCBI Taxonomy" id="53992"/>
    <lineage>
        <taxon>Eukaryota</taxon>
        <taxon>Metazoa</taxon>
        <taxon>Ecdysozoa</taxon>
        <taxon>Nematoda</taxon>
        <taxon>Chromadorea</taxon>
        <taxon>Rhabditida</taxon>
        <taxon>Rhabditina</taxon>
        <taxon>Rhabditomorpha</taxon>
        <taxon>Strongyloidea</taxon>
        <taxon>Strongylidae</taxon>
        <taxon>Cylicocyclus</taxon>
    </lineage>
</organism>
<keyword evidence="1" id="KW-1133">Transmembrane helix</keyword>